<reference evidence="6" key="1">
    <citation type="journal article" date="2022" name="Int. J. Mol. Sci.">
        <title>Draft Genome of Tanacetum Coccineum: Genomic Comparison of Closely Related Tanacetum-Family Plants.</title>
        <authorList>
            <person name="Yamashiro T."/>
            <person name="Shiraishi A."/>
            <person name="Nakayama K."/>
            <person name="Satake H."/>
        </authorList>
    </citation>
    <scope>NUCLEOTIDE SEQUENCE</scope>
</reference>
<gene>
    <name evidence="6" type="ORF">Tco_0652084</name>
</gene>
<evidence type="ECO:0000313" key="6">
    <source>
        <dbReference type="EMBL" id="GJS57300.1"/>
    </source>
</evidence>
<evidence type="ECO:0000256" key="2">
    <source>
        <dbReference type="ARBA" id="ARBA00012489"/>
    </source>
</evidence>
<evidence type="ECO:0000313" key="7">
    <source>
        <dbReference type="Proteomes" id="UP001151760"/>
    </source>
</evidence>
<dbReference type="InterPro" id="IPR005314">
    <property type="entry name" value="Peptidase_C50"/>
</dbReference>
<evidence type="ECO:0000256" key="1">
    <source>
        <dbReference type="ARBA" id="ARBA00000451"/>
    </source>
</evidence>
<comment type="catalytic activity">
    <reaction evidence="1">
        <text>All bonds known to be hydrolyzed by this endopeptidase have arginine in P1 and an acidic residue in P4. P6 is often occupied by an acidic residue or by a hydroxy-amino-acid residue, the phosphorylation of which enhances cleavage.</text>
        <dbReference type="EC" id="3.4.22.49"/>
    </reaction>
</comment>
<evidence type="ECO:0000256" key="3">
    <source>
        <dbReference type="ARBA" id="ARBA00022801"/>
    </source>
</evidence>
<dbReference type="Proteomes" id="UP001151760">
    <property type="component" value="Unassembled WGS sequence"/>
</dbReference>
<feature type="domain" description="Peptidase C50" evidence="5">
    <location>
        <begin position="41"/>
        <end position="140"/>
    </location>
</feature>
<dbReference type="PROSITE" id="PS51700">
    <property type="entry name" value="SEPARIN"/>
    <property type="match status" value="1"/>
</dbReference>
<protein>
    <recommendedName>
        <fullName evidence="2">separase</fullName>
        <ecNumber evidence="2">3.4.22.49</ecNumber>
    </recommendedName>
</protein>
<comment type="caution">
    <text evidence="6">The sequence shown here is derived from an EMBL/GenBank/DDBJ whole genome shotgun (WGS) entry which is preliminary data.</text>
</comment>
<dbReference type="EC" id="3.4.22.49" evidence="2"/>
<keyword evidence="7" id="KW-1185">Reference proteome</keyword>
<keyword evidence="4" id="KW-0159">Chromosome partition</keyword>
<organism evidence="6 7">
    <name type="scientific">Tanacetum coccineum</name>
    <dbReference type="NCBI Taxonomy" id="301880"/>
    <lineage>
        <taxon>Eukaryota</taxon>
        <taxon>Viridiplantae</taxon>
        <taxon>Streptophyta</taxon>
        <taxon>Embryophyta</taxon>
        <taxon>Tracheophyta</taxon>
        <taxon>Spermatophyta</taxon>
        <taxon>Magnoliopsida</taxon>
        <taxon>eudicotyledons</taxon>
        <taxon>Gunneridae</taxon>
        <taxon>Pentapetalae</taxon>
        <taxon>asterids</taxon>
        <taxon>campanulids</taxon>
        <taxon>Asterales</taxon>
        <taxon>Asteraceae</taxon>
        <taxon>Asteroideae</taxon>
        <taxon>Anthemideae</taxon>
        <taxon>Anthemidinae</taxon>
        <taxon>Tanacetum</taxon>
    </lineage>
</organism>
<dbReference type="PANTHER" id="PTHR12792">
    <property type="entry name" value="EXTRA SPINDLE POLES 1-RELATED"/>
    <property type="match status" value="1"/>
</dbReference>
<dbReference type="Pfam" id="PF03568">
    <property type="entry name" value="Separin_C"/>
    <property type="match status" value="1"/>
</dbReference>
<accession>A0ABQ4WWT9</accession>
<evidence type="ECO:0000256" key="4">
    <source>
        <dbReference type="ARBA" id="ARBA00022829"/>
    </source>
</evidence>
<evidence type="ECO:0000259" key="5">
    <source>
        <dbReference type="PROSITE" id="PS51700"/>
    </source>
</evidence>
<keyword evidence="3" id="KW-0378">Hydrolase</keyword>
<reference evidence="6" key="2">
    <citation type="submission" date="2022-01" db="EMBL/GenBank/DDBJ databases">
        <authorList>
            <person name="Yamashiro T."/>
            <person name="Shiraishi A."/>
            <person name="Satake H."/>
            <person name="Nakayama K."/>
        </authorList>
    </citation>
    <scope>NUCLEOTIDE SEQUENCE</scope>
</reference>
<dbReference type="EMBL" id="BQNB010008996">
    <property type="protein sequence ID" value="GJS57300.1"/>
    <property type="molecule type" value="Genomic_DNA"/>
</dbReference>
<dbReference type="PANTHER" id="PTHR12792:SF0">
    <property type="entry name" value="SEPARIN"/>
    <property type="match status" value="1"/>
</dbReference>
<sequence>MLPWESMKGLENQDIYRMPSVSSILYTYQKCDKSERKAVRDRASYATLDPSDAYYVINPTLFESTASQDNCTLIDMHRSCLKSVVKEISEILKTRNWFIYVRHGDGLQHMPIDELAKHNKYAAAILIGCCSGLMELNGPYTPKGALIDYLLAGSPIVIGNLWVVAQTWALEFTKKLLETFEGEMENEAGIVACLDLARKTSNILMYRSVTICYGVPNLLRKRIP</sequence>
<proteinExistence type="predicted"/>
<dbReference type="InterPro" id="IPR030397">
    <property type="entry name" value="SEPARIN_core_dom"/>
</dbReference>
<name>A0ABQ4WWT9_9ASTR</name>